<dbReference type="PANTHER" id="PTHR43214">
    <property type="entry name" value="TWO-COMPONENT RESPONSE REGULATOR"/>
    <property type="match status" value="1"/>
</dbReference>
<protein>
    <submittedName>
        <fullName evidence="8">LuxR family transcriptional regulator</fullName>
    </submittedName>
</protein>
<dbReference type="InterPro" id="IPR039420">
    <property type="entry name" value="WalR-like"/>
</dbReference>
<dbReference type="RefSeq" id="WP_035918521.1">
    <property type="nucleotide sequence ID" value="NZ_AVPJ01000018.1"/>
</dbReference>
<dbReference type="EMBL" id="AVPJ01000018">
    <property type="protein sequence ID" value="KGN30508.1"/>
    <property type="molecule type" value="Genomic_DNA"/>
</dbReference>
<dbReference type="InterPro" id="IPR001789">
    <property type="entry name" value="Sig_transdc_resp-reg_receiver"/>
</dbReference>
<dbReference type="SMART" id="SM00448">
    <property type="entry name" value="REC"/>
    <property type="match status" value="1"/>
</dbReference>
<dbReference type="Gene3D" id="3.40.50.2300">
    <property type="match status" value="1"/>
</dbReference>
<dbReference type="Pfam" id="PF00072">
    <property type="entry name" value="Response_reg"/>
    <property type="match status" value="1"/>
</dbReference>
<sequence length="216" mass="22949">MTRVLLVDDDQLVCRGLELMLDAAEDVTVVGSVQDGDEVVGAIHRHRPDIVLMDVRMARQDGITTTASLSALADSPKVIVLTTWDHDDVVLRAVHAGAAGFLLKSASPGEILEAVRSVAAGDGALSPRSARQVVEHLQSDPARDLRRAAEGLVATLTPREVDVVRCVGRGMSNPQMASALFLGEATVKSHLQRAQQKLGVESRVQVGVLADRAGLL</sequence>
<dbReference type="SUPFAM" id="SSF46894">
    <property type="entry name" value="C-terminal effector domain of the bipartite response regulators"/>
    <property type="match status" value="1"/>
</dbReference>
<dbReference type="SUPFAM" id="SSF52172">
    <property type="entry name" value="CheY-like"/>
    <property type="match status" value="1"/>
</dbReference>
<dbReference type="AlphaFoldDB" id="A0A0A0J0E5"/>
<dbReference type="GO" id="GO:0000160">
    <property type="term" value="P:phosphorelay signal transduction system"/>
    <property type="evidence" value="ECO:0007669"/>
    <property type="project" value="InterPro"/>
</dbReference>
<evidence type="ECO:0000256" key="4">
    <source>
        <dbReference type="ARBA" id="ARBA00023163"/>
    </source>
</evidence>
<gene>
    <name evidence="8" type="ORF">N802_06745</name>
</gene>
<comment type="caution">
    <text evidence="8">The sequence shown here is derived from an EMBL/GenBank/DDBJ whole genome shotgun (WGS) entry which is preliminary data.</text>
</comment>
<dbReference type="PANTHER" id="PTHR43214:SF24">
    <property type="entry name" value="TRANSCRIPTIONAL REGULATORY PROTEIN NARL-RELATED"/>
    <property type="match status" value="1"/>
</dbReference>
<evidence type="ECO:0000259" key="6">
    <source>
        <dbReference type="PROSITE" id="PS50043"/>
    </source>
</evidence>
<dbReference type="STRING" id="1385520.N802_06745"/>
<evidence type="ECO:0000256" key="5">
    <source>
        <dbReference type="PROSITE-ProRule" id="PRU00169"/>
    </source>
</evidence>
<keyword evidence="4" id="KW-0804">Transcription</keyword>
<evidence type="ECO:0000259" key="7">
    <source>
        <dbReference type="PROSITE" id="PS50110"/>
    </source>
</evidence>
<proteinExistence type="predicted"/>
<dbReference type="GO" id="GO:0006355">
    <property type="term" value="P:regulation of DNA-templated transcription"/>
    <property type="evidence" value="ECO:0007669"/>
    <property type="project" value="InterPro"/>
</dbReference>
<evidence type="ECO:0000256" key="2">
    <source>
        <dbReference type="ARBA" id="ARBA00023015"/>
    </source>
</evidence>
<accession>A0A0A0J0E5</accession>
<keyword evidence="3" id="KW-0238">DNA-binding</keyword>
<dbReference type="SMART" id="SM00421">
    <property type="entry name" value="HTH_LUXR"/>
    <property type="match status" value="1"/>
</dbReference>
<dbReference type="Pfam" id="PF00196">
    <property type="entry name" value="GerE"/>
    <property type="match status" value="1"/>
</dbReference>
<organism evidence="8 9">
    <name type="scientific">Knoellia sinensis KCTC 19936</name>
    <dbReference type="NCBI Taxonomy" id="1385520"/>
    <lineage>
        <taxon>Bacteria</taxon>
        <taxon>Bacillati</taxon>
        <taxon>Actinomycetota</taxon>
        <taxon>Actinomycetes</taxon>
        <taxon>Micrococcales</taxon>
        <taxon>Intrasporangiaceae</taxon>
        <taxon>Knoellia</taxon>
    </lineage>
</organism>
<reference evidence="8 9" key="1">
    <citation type="submission" date="2013-08" db="EMBL/GenBank/DDBJ databases">
        <title>The genome sequence of Knoellia sinensis.</title>
        <authorList>
            <person name="Zhu W."/>
            <person name="Wang G."/>
        </authorList>
    </citation>
    <scope>NUCLEOTIDE SEQUENCE [LARGE SCALE GENOMIC DNA]</scope>
    <source>
        <strain evidence="8 9">KCTC 19936</strain>
    </source>
</reference>
<dbReference type="InterPro" id="IPR000792">
    <property type="entry name" value="Tscrpt_reg_LuxR_C"/>
</dbReference>
<dbReference type="PROSITE" id="PS50110">
    <property type="entry name" value="RESPONSE_REGULATORY"/>
    <property type="match status" value="1"/>
</dbReference>
<dbReference type="CDD" id="cd17535">
    <property type="entry name" value="REC_NarL-like"/>
    <property type="match status" value="1"/>
</dbReference>
<evidence type="ECO:0000313" key="9">
    <source>
        <dbReference type="Proteomes" id="UP000030002"/>
    </source>
</evidence>
<dbReference type="CDD" id="cd06170">
    <property type="entry name" value="LuxR_C_like"/>
    <property type="match status" value="1"/>
</dbReference>
<dbReference type="PRINTS" id="PR00038">
    <property type="entry name" value="HTHLUXR"/>
</dbReference>
<name>A0A0A0J0E5_9MICO</name>
<evidence type="ECO:0000256" key="1">
    <source>
        <dbReference type="ARBA" id="ARBA00022553"/>
    </source>
</evidence>
<evidence type="ECO:0000313" key="8">
    <source>
        <dbReference type="EMBL" id="KGN30508.1"/>
    </source>
</evidence>
<dbReference type="InterPro" id="IPR016032">
    <property type="entry name" value="Sig_transdc_resp-reg_C-effctor"/>
</dbReference>
<dbReference type="InterPro" id="IPR011006">
    <property type="entry name" value="CheY-like_superfamily"/>
</dbReference>
<feature type="modified residue" description="4-aspartylphosphate" evidence="5">
    <location>
        <position position="54"/>
    </location>
</feature>
<dbReference type="PROSITE" id="PS50043">
    <property type="entry name" value="HTH_LUXR_2"/>
    <property type="match status" value="1"/>
</dbReference>
<feature type="domain" description="HTH luxR-type" evidence="6">
    <location>
        <begin position="149"/>
        <end position="214"/>
    </location>
</feature>
<keyword evidence="2" id="KW-0805">Transcription regulation</keyword>
<feature type="domain" description="Response regulatory" evidence="7">
    <location>
        <begin position="3"/>
        <end position="119"/>
    </location>
</feature>
<evidence type="ECO:0000256" key="3">
    <source>
        <dbReference type="ARBA" id="ARBA00023125"/>
    </source>
</evidence>
<dbReference type="eggNOG" id="COG2197">
    <property type="taxonomic scope" value="Bacteria"/>
</dbReference>
<keyword evidence="1 5" id="KW-0597">Phosphoprotein</keyword>
<keyword evidence="9" id="KW-1185">Reference proteome</keyword>
<dbReference type="OrthoDB" id="9808843at2"/>
<dbReference type="Proteomes" id="UP000030002">
    <property type="component" value="Unassembled WGS sequence"/>
</dbReference>
<dbReference type="InterPro" id="IPR058245">
    <property type="entry name" value="NreC/VraR/RcsB-like_REC"/>
</dbReference>
<dbReference type="GO" id="GO:0003677">
    <property type="term" value="F:DNA binding"/>
    <property type="evidence" value="ECO:0007669"/>
    <property type="project" value="UniProtKB-KW"/>
</dbReference>